<dbReference type="GO" id="GO:0006355">
    <property type="term" value="P:regulation of DNA-templated transcription"/>
    <property type="evidence" value="ECO:0000318"/>
    <property type="project" value="GO_Central"/>
</dbReference>
<feature type="DNA-binding region" description="Homeobox" evidence="10">
    <location>
        <begin position="290"/>
        <end position="353"/>
    </location>
</feature>
<evidence type="ECO:0000256" key="5">
    <source>
        <dbReference type="ARBA" id="ARBA00023015"/>
    </source>
</evidence>
<keyword evidence="7 10" id="KW-0371">Homeobox</keyword>
<evidence type="ECO:0000256" key="4">
    <source>
        <dbReference type="ARBA" id="ARBA00022833"/>
    </source>
</evidence>
<keyword evidence="5" id="KW-0805">Transcription regulation</keyword>
<evidence type="ECO:0000313" key="12">
    <source>
        <dbReference type="Proteomes" id="UP000235220"/>
    </source>
</evidence>
<dbReference type="AlphaFoldDB" id="A0A2I4E877"/>
<feature type="region of interest" description="Disordered" evidence="11">
    <location>
        <begin position="1"/>
        <end position="49"/>
    </location>
</feature>
<dbReference type="InterPro" id="IPR009057">
    <property type="entry name" value="Homeodomain-like_sf"/>
</dbReference>
<protein>
    <submittedName>
        <fullName evidence="13">Zinc-finger homeodomain protein 6</fullName>
    </submittedName>
</protein>
<dbReference type="NCBIfam" id="TIGR01566">
    <property type="entry name" value="ZF_HD_prot_N"/>
    <property type="match status" value="1"/>
</dbReference>
<dbReference type="NCBIfam" id="TIGR01565">
    <property type="entry name" value="homeo_ZF_HD"/>
    <property type="match status" value="1"/>
</dbReference>
<name>A0A2I4E877_JUGRE</name>
<evidence type="ECO:0000256" key="8">
    <source>
        <dbReference type="ARBA" id="ARBA00023163"/>
    </source>
</evidence>
<comment type="subcellular location">
    <subcellularLocation>
        <location evidence="1 10">Nucleus</location>
    </subcellularLocation>
</comment>
<accession>A0A2I4E877</accession>
<feature type="compositionally biased region" description="Polar residues" evidence="11">
    <location>
        <begin position="108"/>
        <end position="131"/>
    </location>
</feature>
<dbReference type="GO" id="GO:0003700">
    <property type="term" value="F:DNA-binding transcription factor activity"/>
    <property type="evidence" value="ECO:0000318"/>
    <property type="project" value="GO_Central"/>
</dbReference>
<dbReference type="GO" id="GO:0000976">
    <property type="term" value="F:transcription cis-regulatory region binding"/>
    <property type="evidence" value="ECO:0000318"/>
    <property type="project" value="GO_Central"/>
</dbReference>
<dbReference type="FunCoup" id="A0A2I4E877">
    <property type="interactions" value="199"/>
</dbReference>
<dbReference type="InterPro" id="IPR006456">
    <property type="entry name" value="ZF_HD_homeobox_Cys/His_dimer"/>
</dbReference>
<evidence type="ECO:0000256" key="10">
    <source>
        <dbReference type="PROSITE-ProRule" id="PRU00108"/>
    </source>
</evidence>
<dbReference type="GeneID" id="108987183"/>
<dbReference type="Gene3D" id="1.10.10.60">
    <property type="entry name" value="Homeodomain-like"/>
    <property type="match status" value="1"/>
</dbReference>
<dbReference type="SUPFAM" id="SSF46689">
    <property type="entry name" value="Homeodomain-like"/>
    <property type="match status" value="1"/>
</dbReference>
<dbReference type="PANTHER" id="PTHR31948">
    <property type="entry name" value="ZINC-FINGER HOMEODOMAIN PROTEIN 2"/>
    <property type="match status" value="1"/>
</dbReference>
<keyword evidence="6 10" id="KW-0238">DNA-binding</keyword>
<feature type="region of interest" description="Disordered" evidence="11">
    <location>
        <begin position="63"/>
        <end position="132"/>
    </location>
</feature>
<evidence type="ECO:0000313" key="13">
    <source>
        <dbReference type="RefSeq" id="XP_018815604.2"/>
    </source>
</evidence>
<evidence type="ECO:0000256" key="1">
    <source>
        <dbReference type="ARBA" id="ARBA00004123"/>
    </source>
</evidence>
<keyword evidence="4" id="KW-0862">Zinc</keyword>
<evidence type="ECO:0000256" key="11">
    <source>
        <dbReference type="SAM" id="MobiDB-lite"/>
    </source>
</evidence>
<keyword evidence="9 10" id="KW-0539">Nucleus</keyword>
<dbReference type="GO" id="GO:0005634">
    <property type="term" value="C:nucleus"/>
    <property type="evidence" value="ECO:0000318"/>
    <property type="project" value="GO_Central"/>
</dbReference>
<keyword evidence="3 13" id="KW-0863">Zinc-finger</keyword>
<feature type="compositionally biased region" description="Basic and acidic residues" evidence="11">
    <location>
        <begin position="1"/>
        <end position="10"/>
    </location>
</feature>
<dbReference type="PROSITE" id="PS50071">
    <property type="entry name" value="HOMEOBOX_2"/>
    <property type="match status" value="1"/>
</dbReference>
<dbReference type="RefSeq" id="XP_018815604.2">
    <property type="nucleotide sequence ID" value="XM_018960059.2"/>
</dbReference>
<dbReference type="InterPro" id="IPR001356">
    <property type="entry name" value="HD"/>
</dbReference>
<dbReference type="KEGG" id="jre:108987183"/>
<gene>
    <name evidence="13" type="primary">LOC108987183</name>
</gene>
<dbReference type="OrthoDB" id="1910053at2759"/>
<dbReference type="Proteomes" id="UP000235220">
    <property type="component" value="Chromosome 7"/>
</dbReference>
<dbReference type="GO" id="GO:0008270">
    <property type="term" value="F:zinc ion binding"/>
    <property type="evidence" value="ECO:0007669"/>
    <property type="project" value="UniProtKB-KW"/>
</dbReference>
<dbReference type="PANTHER" id="PTHR31948:SF119">
    <property type="entry name" value="ZINC-FINGER HOMEODOMAIN PROTEIN 6-LIKE"/>
    <property type="match status" value="1"/>
</dbReference>
<dbReference type="FunFam" id="1.10.10.60:FF:000257">
    <property type="entry name" value="Zinc-finger homeodomain protein 2"/>
    <property type="match status" value="1"/>
</dbReference>
<evidence type="ECO:0000256" key="7">
    <source>
        <dbReference type="ARBA" id="ARBA00023155"/>
    </source>
</evidence>
<evidence type="ECO:0000256" key="2">
    <source>
        <dbReference type="ARBA" id="ARBA00022723"/>
    </source>
</evidence>
<sequence length="354" mass="39299">MELRGQDKEIGMPSTLSYNPSHRESTNKLSSPIVASAVGERRRDQTVHGNTIVNPVQALDHRPVYHHHHPPPPPPQQSDPHPQQDAHKTRRDPDPNPDPVPALAATGAISTPTSTGASTLKSPLPRSTSTIRAAPKVRYRECLKNHVASTGGHVVDGCGEFMSSGKEGTPEALKCAACECHRNFHRKEVEGDSKYVSNCYYPNPSINNGQREMVPTQHHPPFPPPSAHVFHHHQKFPHVLSTAPLTGATAPMMMAFGGGGGAPAESSSEDLNMFRSNVGMQTSVQAPQSKRRFRTKFTQEQKDKMMEFAEKLGWKIQKHDDQEVQQFCSEVGVKRQVFKVWMHNNKQSMKKKQM</sequence>
<dbReference type="STRING" id="51240.A0A2I4E877"/>
<evidence type="ECO:0000256" key="6">
    <source>
        <dbReference type="ARBA" id="ARBA00023125"/>
    </source>
</evidence>
<organism evidence="12 13">
    <name type="scientific">Juglans regia</name>
    <name type="common">English walnut</name>
    <dbReference type="NCBI Taxonomy" id="51240"/>
    <lineage>
        <taxon>Eukaryota</taxon>
        <taxon>Viridiplantae</taxon>
        <taxon>Streptophyta</taxon>
        <taxon>Embryophyta</taxon>
        <taxon>Tracheophyta</taxon>
        <taxon>Spermatophyta</taxon>
        <taxon>Magnoliopsida</taxon>
        <taxon>eudicotyledons</taxon>
        <taxon>Gunneridae</taxon>
        <taxon>Pentapetalae</taxon>
        <taxon>rosids</taxon>
        <taxon>fabids</taxon>
        <taxon>Fagales</taxon>
        <taxon>Juglandaceae</taxon>
        <taxon>Juglans</taxon>
    </lineage>
</organism>
<evidence type="ECO:0000256" key="3">
    <source>
        <dbReference type="ARBA" id="ARBA00022771"/>
    </source>
</evidence>
<keyword evidence="2" id="KW-0479">Metal-binding</keyword>
<dbReference type="Gramene" id="Jr07_04230_p1">
    <property type="protein sequence ID" value="cds.Jr07_04230_p1"/>
    <property type="gene ID" value="Jr07_04230"/>
</dbReference>
<dbReference type="Pfam" id="PF04770">
    <property type="entry name" value="ZF-HD_dimer"/>
    <property type="match status" value="1"/>
</dbReference>
<dbReference type="PROSITE" id="PS51523">
    <property type="entry name" value="ZF_HD_DIMER"/>
    <property type="match status" value="1"/>
</dbReference>
<evidence type="ECO:0000256" key="9">
    <source>
        <dbReference type="ARBA" id="ARBA00023242"/>
    </source>
</evidence>
<proteinExistence type="predicted"/>
<keyword evidence="12" id="KW-1185">Reference proteome</keyword>
<keyword evidence="8" id="KW-0804">Transcription</keyword>
<reference evidence="13" key="1">
    <citation type="submission" date="2025-08" db="UniProtKB">
        <authorList>
            <consortium name="RefSeq"/>
        </authorList>
    </citation>
    <scope>IDENTIFICATION</scope>
    <source>
        <tissue evidence="13">Leaves</tissue>
    </source>
</reference>
<dbReference type="InterPro" id="IPR006455">
    <property type="entry name" value="Homeodomain_ZF_HD"/>
</dbReference>
<feature type="compositionally biased region" description="Basic and acidic residues" evidence="11">
    <location>
        <begin position="82"/>
        <end position="94"/>
    </location>
</feature>